<proteinExistence type="predicted"/>
<name>A0A5Q2MIY4_9ACTN</name>
<dbReference type="KEGG" id="aef:GEV26_06250"/>
<gene>
    <name evidence="1" type="ORF">GEV26_06250</name>
</gene>
<dbReference type="AlphaFoldDB" id="A0A5Q2MIY4"/>
<organism evidence="1 2">
    <name type="scientific">Aeromicrobium yanjiei</name>
    <dbReference type="NCBI Taxonomy" id="2662028"/>
    <lineage>
        <taxon>Bacteria</taxon>
        <taxon>Bacillati</taxon>
        <taxon>Actinomycetota</taxon>
        <taxon>Actinomycetes</taxon>
        <taxon>Propionibacteriales</taxon>
        <taxon>Nocardioidaceae</taxon>
        <taxon>Aeromicrobium</taxon>
    </lineage>
</organism>
<sequence>MTTTFTPQDVADPGDDLLGRIRLRKVFAGTLLEPSWKFPSSYEPAAEQTLGSLRVEQA</sequence>
<keyword evidence="2" id="KW-1185">Reference proteome</keyword>
<protein>
    <submittedName>
        <fullName evidence="1">Uncharacterized protein</fullName>
    </submittedName>
</protein>
<reference evidence="1 2" key="1">
    <citation type="submission" date="2019-11" db="EMBL/GenBank/DDBJ databases">
        <authorList>
            <person name="Li J."/>
        </authorList>
    </citation>
    <scope>NUCLEOTIDE SEQUENCE [LARGE SCALE GENOMIC DNA]</scope>
    <source>
        <strain evidence="1 2">MF47</strain>
    </source>
</reference>
<evidence type="ECO:0000313" key="1">
    <source>
        <dbReference type="EMBL" id="QGG40992.1"/>
    </source>
</evidence>
<dbReference type="Proteomes" id="UP000392064">
    <property type="component" value="Chromosome"/>
</dbReference>
<dbReference type="RefSeq" id="WP_153652261.1">
    <property type="nucleotide sequence ID" value="NZ_CP045737.1"/>
</dbReference>
<accession>A0A5Q2MIY4</accession>
<dbReference type="EMBL" id="CP045737">
    <property type="protein sequence ID" value="QGG40992.1"/>
    <property type="molecule type" value="Genomic_DNA"/>
</dbReference>
<evidence type="ECO:0000313" key="2">
    <source>
        <dbReference type="Proteomes" id="UP000392064"/>
    </source>
</evidence>